<proteinExistence type="predicted"/>
<comment type="caution">
    <text evidence="2">The sequence shown here is derived from an EMBL/GenBank/DDBJ whole genome shotgun (WGS) entry which is preliminary data.</text>
</comment>
<dbReference type="PANTHER" id="PTHR14911">
    <property type="entry name" value="THUMP DOMAIN-CONTAINING"/>
    <property type="match status" value="1"/>
</dbReference>
<keyword evidence="2" id="KW-0489">Methyltransferase</keyword>
<feature type="domain" description="Ribosomal RNA large subunit methyltransferase K/L-like methyltransferase" evidence="1">
    <location>
        <begin position="173"/>
        <end position="313"/>
    </location>
</feature>
<name>A0ABT1A8V3_9PSEU</name>
<keyword evidence="2" id="KW-0808">Transferase</keyword>
<sequence>MVARSVRGIEELVAAEIGRRGGEVVATGHREVRFVAPRAAGRATVASLATVDDVFVLVADVEGIGRSRADLPRLAAAVAAADLDAALAVRVGCGGPPGAAVDVSASFLGRRSFTRYDVEDAVGAALAARLDLPYHSRRGGGRPPEGGLSWRVTLVDDRASVAVRVGARPLHRRPWKVASVPGTLHPPLAAAMVALAGVGRGDVVLDPCCGAGTLAIEAARAGAVAVGADLDPAAVAASVRNGRASGVRWLRADAGALPVADGSVRRVLLNPPWGRRVAPAGVLARRPGRLGREVRRVLGPGGTAVALVPDGAAPEVAGLRVERRVPVALAGSRLALLLLR</sequence>
<reference evidence="2" key="1">
    <citation type="submission" date="2021-04" db="EMBL/GenBank/DDBJ databases">
        <title>Pseudonocardia sp. nov., isolated from sandy soil of mangrove forest.</title>
        <authorList>
            <person name="Zan Z."/>
            <person name="Huang R."/>
            <person name="Liu W."/>
        </authorList>
    </citation>
    <scope>NUCLEOTIDE SEQUENCE</scope>
    <source>
        <strain evidence="2">S2-4</strain>
    </source>
</reference>
<dbReference type="Proteomes" id="UP001165283">
    <property type="component" value="Unassembled WGS sequence"/>
</dbReference>
<dbReference type="Gene3D" id="3.30.2130.30">
    <property type="match status" value="1"/>
</dbReference>
<dbReference type="EMBL" id="JAGSOV010000065">
    <property type="protein sequence ID" value="MCO1659443.1"/>
    <property type="molecule type" value="Genomic_DNA"/>
</dbReference>
<dbReference type="PANTHER" id="PTHR14911:SF13">
    <property type="entry name" value="TRNA (GUANINE(6)-N2)-METHYLTRANSFERASE THUMP3"/>
    <property type="match status" value="1"/>
</dbReference>
<evidence type="ECO:0000259" key="1">
    <source>
        <dbReference type="Pfam" id="PF01170"/>
    </source>
</evidence>
<keyword evidence="3" id="KW-1185">Reference proteome</keyword>
<dbReference type="InterPro" id="IPR029063">
    <property type="entry name" value="SAM-dependent_MTases_sf"/>
</dbReference>
<organism evidence="2 3">
    <name type="scientific">Pseudonocardia humida</name>
    <dbReference type="NCBI Taxonomy" id="2800819"/>
    <lineage>
        <taxon>Bacteria</taxon>
        <taxon>Bacillati</taxon>
        <taxon>Actinomycetota</taxon>
        <taxon>Actinomycetes</taxon>
        <taxon>Pseudonocardiales</taxon>
        <taxon>Pseudonocardiaceae</taxon>
        <taxon>Pseudonocardia</taxon>
    </lineage>
</organism>
<accession>A0ABT1A8V3</accession>
<dbReference type="Gene3D" id="3.40.50.150">
    <property type="entry name" value="Vaccinia Virus protein VP39"/>
    <property type="match status" value="1"/>
</dbReference>
<gene>
    <name evidence="2" type="ORF">KDL28_30670</name>
</gene>
<dbReference type="GO" id="GO:0008168">
    <property type="term" value="F:methyltransferase activity"/>
    <property type="evidence" value="ECO:0007669"/>
    <property type="project" value="UniProtKB-KW"/>
</dbReference>
<dbReference type="GO" id="GO:0032259">
    <property type="term" value="P:methylation"/>
    <property type="evidence" value="ECO:0007669"/>
    <property type="project" value="UniProtKB-KW"/>
</dbReference>
<evidence type="ECO:0000313" key="3">
    <source>
        <dbReference type="Proteomes" id="UP001165283"/>
    </source>
</evidence>
<protein>
    <submittedName>
        <fullName evidence="2">Methyltransferase domain-containing protein</fullName>
    </submittedName>
</protein>
<dbReference type="InterPro" id="IPR000241">
    <property type="entry name" value="RlmKL-like_Mtase"/>
</dbReference>
<dbReference type="SUPFAM" id="SSF53335">
    <property type="entry name" value="S-adenosyl-L-methionine-dependent methyltransferases"/>
    <property type="match status" value="1"/>
</dbReference>
<dbReference type="Pfam" id="PF01170">
    <property type="entry name" value="UPF0020"/>
    <property type="match status" value="1"/>
</dbReference>
<evidence type="ECO:0000313" key="2">
    <source>
        <dbReference type="EMBL" id="MCO1659443.1"/>
    </source>
</evidence>
<dbReference type="CDD" id="cd02440">
    <property type="entry name" value="AdoMet_MTases"/>
    <property type="match status" value="1"/>
</dbReference>